<evidence type="ECO:0000259" key="3">
    <source>
        <dbReference type="SMART" id="SM01361"/>
    </source>
</evidence>
<sequence>MQLAKHDKREIFLTKLQSQAEAKDGVKFWSKEQPKDEENDQFYSRWRQNQVNSVNVEMSAYALQALLEAGQESEAVPNMKWLVTQRNANGGFQSTQDTVVGLQALSRLATRIYVPNSEISITVKSKSNNKAQAQMTLNAGNALVLQKQELPSNERHFEIEATGKGFSILQISYKYNIDDSGKFPDLHSNQKLKKHQIKEFLQLSVCTSFVPDAQAEKSNMAVMEVTLPSGFTFDSDNLAELLATDRVKKVETKEGETIVMIYFDDIDSKEICPVFKAYRTHAVAKQKPVPVVIYDYYDTTRHARSFYNPPEVSLCDICQGEAECKNSCEVEEAAVDEHL</sequence>
<dbReference type="SUPFAM" id="SSF49410">
    <property type="entry name" value="Alpha-macroglobulin receptor domain"/>
    <property type="match status" value="1"/>
</dbReference>
<dbReference type="Pfam" id="PF07678">
    <property type="entry name" value="TED_complement"/>
    <property type="match status" value="1"/>
</dbReference>
<dbReference type="InterPro" id="IPR008930">
    <property type="entry name" value="Terpenoid_cyclase/PrenylTrfase"/>
</dbReference>
<dbReference type="GO" id="GO:0005615">
    <property type="term" value="C:extracellular space"/>
    <property type="evidence" value="ECO:0007669"/>
    <property type="project" value="InterPro"/>
</dbReference>
<dbReference type="Proteomes" id="UP001107558">
    <property type="component" value="Chromosome 4"/>
</dbReference>
<gene>
    <name evidence="4" type="ORF">PVAND_015271</name>
</gene>
<dbReference type="SMART" id="SM01361">
    <property type="entry name" value="A2M_recep"/>
    <property type="match status" value="1"/>
</dbReference>
<evidence type="ECO:0000313" key="5">
    <source>
        <dbReference type="Proteomes" id="UP001107558"/>
    </source>
</evidence>
<dbReference type="SUPFAM" id="SSF48239">
    <property type="entry name" value="Terpenoid cyclases/Protein prenyltransferases"/>
    <property type="match status" value="1"/>
</dbReference>
<evidence type="ECO:0000256" key="1">
    <source>
        <dbReference type="ARBA" id="ARBA00022729"/>
    </source>
</evidence>
<dbReference type="InterPro" id="IPR036595">
    <property type="entry name" value="A-macroglobulin_rcpt-bd_sf"/>
</dbReference>
<evidence type="ECO:0000313" key="4">
    <source>
        <dbReference type="EMBL" id="KAG5667285.1"/>
    </source>
</evidence>
<evidence type="ECO:0000256" key="2">
    <source>
        <dbReference type="ARBA" id="ARBA00022966"/>
    </source>
</evidence>
<dbReference type="InterPro" id="IPR011626">
    <property type="entry name" value="Alpha-macroglobulin_TED"/>
</dbReference>
<dbReference type="OrthoDB" id="7780472at2759"/>
<dbReference type="AlphaFoldDB" id="A0A9J6BC50"/>
<comment type="caution">
    <text evidence="4">The sequence shown here is derived from an EMBL/GenBank/DDBJ whole genome shotgun (WGS) entry which is preliminary data.</text>
</comment>
<reference evidence="4" key="1">
    <citation type="submission" date="2021-03" db="EMBL/GenBank/DDBJ databases">
        <title>Chromosome level genome of the anhydrobiotic midge Polypedilum vanderplanki.</title>
        <authorList>
            <person name="Yoshida Y."/>
            <person name="Kikawada T."/>
            <person name="Gusev O."/>
        </authorList>
    </citation>
    <scope>NUCLEOTIDE SEQUENCE</scope>
    <source>
        <strain evidence="4">NIAS01</strain>
        <tissue evidence="4">Whole body or cell culture</tissue>
    </source>
</reference>
<dbReference type="InterPro" id="IPR009048">
    <property type="entry name" value="A-macroglobulin_rcpt-bd"/>
</dbReference>
<protein>
    <recommendedName>
        <fullName evidence="3">Alpha-macroglobulin receptor-binding domain-containing protein</fullName>
    </recommendedName>
</protein>
<dbReference type="PANTHER" id="PTHR11412">
    <property type="entry name" value="MACROGLOBULIN / COMPLEMENT"/>
    <property type="match status" value="1"/>
</dbReference>
<dbReference type="EMBL" id="JADBJN010000004">
    <property type="protein sequence ID" value="KAG5667285.1"/>
    <property type="molecule type" value="Genomic_DNA"/>
</dbReference>
<keyword evidence="5" id="KW-1185">Reference proteome</keyword>
<dbReference type="PANTHER" id="PTHR11412:SF136">
    <property type="entry name" value="CD109 ANTIGEN"/>
    <property type="match status" value="1"/>
</dbReference>
<accession>A0A9J6BC50</accession>
<name>A0A9J6BC50_POLVA</name>
<organism evidence="4 5">
    <name type="scientific">Polypedilum vanderplanki</name>
    <name type="common">Sleeping chironomid midge</name>
    <dbReference type="NCBI Taxonomy" id="319348"/>
    <lineage>
        <taxon>Eukaryota</taxon>
        <taxon>Metazoa</taxon>
        <taxon>Ecdysozoa</taxon>
        <taxon>Arthropoda</taxon>
        <taxon>Hexapoda</taxon>
        <taxon>Insecta</taxon>
        <taxon>Pterygota</taxon>
        <taxon>Neoptera</taxon>
        <taxon>Endopterygota</taxon>
        <taxon>Diptera</taxon>
        <taxon>Nematocera</taxon>
        <taxon>Chironomoidea</taxon>
        <taxon>Chironomidae</taxon>
        <taxon>Chironominae</taxon>
        <taxon>Polypedilum</taxon>
        <taxon>Polypedilum</taxon>
    </lineage>
</organism>
<dbReference type="Gene3D" id="1.50.10.20">
    <property type="match status" value="1"/>
</dbReference>
<keyword evidence="2" id="KW-0882">Thioester bond</keyword>
<keyword evidence="1" id="KW-0732">Signal</keyword>
<feature type="domain" description="Alpha-macroglobulin receptor-binding" evidence="3">
    <location>
        <begin position="218"/>
        <end position="307"/>
    </location>
</feature>
<dbReference type="InterPro" id="IPR050473">
    <property type="entry name" value="A2M/Complement_sys"/>
</dbReference>
<dbReference type="Pfam" id="PF07677">
    <property type="entry name" value="A2M_recep"/>
    <property type="match status" value="1"/>
</dbReference>
<dbReference type="Gene3D" id="2.60.40.690">
    <property type="entry name" value="Alpha-macroglobulin, receptor-binding domain"/>
    <property type="match status" value="1"/>
</dbReference>
<proteinExistence type="predicted"/>